<accession>D8S548</accession>
<sequence>MLVLEITAKPVWMYHGVDYILGYAANGFEVHLMAITADLAQKWKLGKSKCWELLKLELDDRRSFPKPLVCIFNFARIIPVFIGLLEAHNVELDQYTVSTRSKVIEVNGYKPVKKAYGSAEASENVIDIYNKMALNEHQCAVSTLVPAETHEAVLQGINIERLVGSHLLTKSKALRIKVIVYSILG</sequence>
<evidence type="ECO:0000313" key="2">
    <source>
        <dbReference type="Proteomes" id="UP000001514"/>
    </source>
</evidence>
<dbReference type="Proteomes" id="UP000001514">
    <property type="component" value="Unassembled WGS sequence"/>
</dbReference>
<proteinExistence type="predicted"/>
<keyword evidence="2" id="KW-1185">Reference proteome</keyword>
<dbReference type="InParanoid" id="D8S548"/>
<name>D8S548_SELML</name>
<protein>
    <submittedName>
        <fullName evidence="1">Uncharacterized protein</fullName>
    </submittedName>
</protein>
<dbReference type="Gramene" id="EFJ20541">
    <property type="protein sequence ID" value="EFJ20541"/>
    <property type="gene ID" value="SELMODRAFT_418247"/>
</dbReference>
<dbReference type="HOGENOM" id="CLU_1463642_0_0_1"/>
<dbReference type="AlphaFoldDB" id="D8S548"/>
<reference evidence="1 2" key="1">
    <citation type="journal article" date="2011" name="Science">
        <title>The Selaginella genome identifies genetic changes associated with the evolution of vascular plants.</title>
        <authorList>
            <person name="Banks J.A."/>
            <person name="Nishiyama T."/>
            <person name="Hasebe M."/>
            <person name="Bowman J.L."/>
            <person name="Gribskov M."/>
            <person name="dePamphilis C."/>
            <person name="Albert V.A."/>
            <person name="Aono N."/>
            <person name="Aoyama T."/>
            <person name="Ambrose B.A."/>
            <person name="Ashton N.W."/>
            <person name="Axtell M.J."/>
            <person name="Barker E."/>
            <person name="Barker M.S."/>
            <person name="Bennetzen J.L."/>
            <person name="Bonawitz N.D."/>
            <person name="Chapple C."/>
            <person name="Cheng C."/>
            <person name="Correa L.G."/>
            <person name="Dacre M."/>
            <person name="DeBarry J."/>
            <person name="Dreyer I."/>
            <person name="Elias M."/>
            <person name="Engstrom E.M."/>
            <person name="Estelle M."/>
            <person name="Feng L."/>
            <person name="Finet C."/>
            <person name="Floyd S.K."/>
            <person name="Frommer W.B."/>
            <person name="Fujita T."/>
            <person name="Gramzow L."/>
            <person name="Gutensohn M."/>
            <person name="Harholt J."/>
            <person name="Hattori M."/>
            <person name="Heyl A."/>
            <person name="Hirai T."/>
            <person name="Hiwatashi Y."/>
            <person name="Ishikawa M."/>
            <person name="Iwata M."/>
            <person name="Karol K.G."/>
            <person name="Koehler B."/>
            <person name="Kolukisaoglu U."/>
            <person name="Kubo M."/>
            <person name="Kurata T."/>
            <person name="Lalonde S."/>
            <person name="Li K."/>
            <person name="Li Y."/>
            <person name="Litt A."/>
            <person name="Lyons E."/>
            <person name="Manning G."/>
            <person name="Maruyama T."/>
            <person name="Michael T.P."/>
            <person name="Mikami K."/>
            <person name="Miyazaki S."/>
            <person name="Morinaga S."/>
            <person name="Murata T."/>
            <person name="Mueller-Roeber B."/>
            <person name="Nelson D.R."/>
            <person name="Obara M."/>
            <person name="Oguri Y."/>
            <person name="Olmstead R.G."/>
            <person name="Onodera N."/>
            <person name="Petersen B.L."/>
            <person name="Pils B."/>
            <person name="Prigge M."/>
            <person name="Rensing S.A."/>
            <person name="Riano-Pachon D.M."/>
            <person name="Roberts A.W."/>
            <person name="Sato Y."/>
            <person name="Scheller H.V."/>
            <person name="Schulz B."/>
            <person name="Schulz C."/>
            <person name="Shakirov E.V."/>
            <person name="Shibagaki N."/>
            <person name="Shinohara N."/>
            <person name="Shippen D.E."/>
            <person name="Soerensen I."/>
            <person name="Sotooka R."/>
            <person name="Sugimoto N."/>
            <person name="Sugita M."/>
            <person name="Sumikawa N."/>
            <person name="Tanurdzic M."/>
            <person name="Theissen G."/>
            <person name="Ulvskov P."/>
            <person name="Wakazuki S."/>
            <person name="Weng J.K."/>
            <person name="Willats W.W."/>
            <person name="Wipf D."/>
            <person name="Wolf P.G."/>
            <person name="Yang L."/>
            <person name="Zimmer A.D."/>
            <person name="Zhu Q."/>
            <person name="Mitros T."/>
            <person name="Hellsten U."/>
            <person name="Loque D."/>
            <person name="Otillar R."/>
            <person name="Salamov A."/>
            <person name="Schmutz J."/>
            <person name="Shapiro H."/>
            <person name="Lindquist E."/>
            <person name="Lucas S."/>
            <person name="Rokhsar D."/>
            <person name="Grigoriev I.V."/>
        </authorList>
    </citation>
    <scope>NUCLEOTIDE SEQUENCE [LARGE SCALE GENOMIC DNA]</scope>
</reference>
<gene>
    <name evidence="1" type="ORF">SELMODRAFT_418247</name>
</gene>
<dbReference type="KEGG" id="smo:SELMODRAFT_418247"/>
<organism evidence="2">
    <name type="scientific">Selaginella moellendorffii</name>
    <name type="common">Spikemoss</name>
    <dbReference type="NCBI Taxonomy" id="88036"/>
    <lineage>
        <taxon>Eukaryota</taxon>
        <taxon>Viridiplantae</taxon>
        <taxon>Streptophyta</taxon>
        <taxon>Embryophyta</taxon>
        <taxon>Tracheophyta</taxon>
        <taxon>Lycopodiopsida</taxon>
        <taxon>Selaginellales</taxon>
        <taxon>Selaginellaceae</taxon>
        <taxon>Selaginella</taxon>
    </lineage>
</organism>
<evidence type="ECO:0000313" key="1">
    <source>
        <dbReference type="EMBL" id="EFJ20541.1"/>
    </source>
</evidence>
<dbReference type="EMBL" id="GL377602">
    <property type="protein sequence ID" value="EFJ20541.1"/>
    <property type="molecule type" value="Genomic_DNA"/>
</dbReference>